<dbReference type="Proteomes" id="UP000759537">
    <property type="component" value="Unassembled WGS sequence"/>
</dbReference>
<sequence>MSVLSAFALFSTARQAIASSPRLFSSSATLGYPKLKTHSGSKKRWRALASGAFKRAHSGHSHLNVSKRPGRKNRLSLTAYSSPSQTAKLKKLMPY</sequence>
<dbReference type="InterPro" id="IPR001706">
    <property type="entry name" value="Ribosomal_bL35"/>
</dbReference>
<dbReference type="Gene3D" id="4.10.410.60">
    <property type="match status" value="1"/>
</dbReference>
<evidence type="ECO:0000256" key="3">
    <source>
        <dbReference type="ARBA" id="ARBA00023274"/>
    </source>
</evidence>
<comment type="caution">
    <text evidence="5">The sequence shown here is derived from an EMBL/GenBank/DDBJ whole genome shotgun (WGS) entry which is preliminary data.</text>
</comment>
<evidence type="ECO:0000256" key="1">
    <source>
        <dbReference type="ARBA" id="ARBA00006598"/>
    </source>
</evidence>
<reference evidence="5" key="1">
    <citation type="submission" date="2019-10" db="EMBL/GenBank/DDBJ databases">
        <authorList>
            <consortium name="DOE Joint Genome Institute"/>
            <person name="Kuo A."/>
            <person name="Miyauchi S."/>
            <person name="Kiss E."/>
            <person name="Drula E."/>
            <person name="Kohler A."/>
            <person name="Sanchez-Garcia M."/>
            <person name="Andreopoulos B."/>
            <person name="Barry K.W."/>
            <person name="Bonito G."/>
            <person name="Buee M."/>
            <person name="Carver A."/>
            <person name="Chen C."/>
            <person name="Cichocki N."/>
            <person name="Clum A."/>
            <person name="Culley D."/>
            <person name="Crous P.W."/>
            <person name="Fauchery L."/>
            <person name="Girlanda M."/>
            <person name="Hayes R."/>
            <person name="Keri Z."/>
            <person name="LaButti K."/>
            <person name="Lipzen A."/>
            <person name="Lombard V."/>
            <person name="Magnuson J."/>
            <person name="Maillard F."/>
            <person name="Morin E."/>
            <person name="Murat C."/>
            <person name="Nolan M."/>
            <person name="Ohm R."/>
            <person name="Pangilinan J."/>
            <person name="Pereira M."/>
            <person name="Perotto S."/>
            <person name="Peter M."/>
            <person name="Riley R."/>
            <person name="Sitrit Y."/>
            <person name="Stielow B."/>
            <person name="Szollosi G."/>
            <person name="Zifcakova L."/>
            <person name="Stursova M."/>
            <person name="Spatafora J.W."/>
            <person name="Tedersoo L."/>
            <person name="Vaario L.-M."/>
            <person name="Yamada A."/>
            <person name="Yan M."/>
            <person name="Wang P."/>
            <person name="Xu J."/>
            <person name="Bruns T."/>
            <person name="Baldrian P."/>
            <person name="Vilgalys R."/>
            <person name="Henrissat B."/>
            <person name="Grigoriev I.V."/>
            <person name="Hibbett D."/>
            <person name="Nagy L.G."/>
            <person name="Martin F.M."/>
        </authorList>
    </citation>
    <scope>NUCLEOTIDE SEQUENCE</scope>
    <source>
        <strain evidence="5">Prilba</strain>
    </source>
</reference>
<dbReference type="PRINTS" id="PR00064">
    <property type="entry name" value="RIBOSOMALL35"/>
</dbReference>
<dbReference type="FunFam" id="4.10.410.60:FF:000001">
    <property type="entry name" value="50S ribosomal protein L35"/>
    <property type="match status" value="1"/>
</dbReference>
<accession>A0A9P5MT14</accession>
<dbReference type="PANTHER" id="PTHR33343:SF1">
    <property type="entry name" value="LARGE RIBOSOMAL SUBUNIT PROTEIN BL35M"/>
    <property type="match status" value="1"/>
</dbReference>
<evidence type="ECO:0000256" key="2">
    <source>
        <dbReference type="ARBA" id="ARBA00022980"/>
    </source>
</evidence>
<organism evidence="5 6">
    <name type="scientific">Russula ochroleuca</name>
    <dbReference type="NCBI Taxonomy" id="152965"/>
    <lineage>
        <taxon>Eukaryota</taxon>
        <taxon>Fungi</taxon>
        <taxon>Dikarya</taxon>
        <taxon>Basidiomycota</taxon>
        <taxon>Agaricomycotina</taxon>
        <taxon>Agaricomycetes</taxon>
        <taxon>Russulales</taxon>
        <taxon>Russulaceae</taxon>
        <taxon>Russula</taxon>
    </lineage>
</organism>
<evidence type="ECO:0000313" key="5">
    <source>
        <dbReference type="EMBL" id="KAF8478046.1"/>
    </source>
</evidence>
<protein>
    <recommendedName>
        <fullName evidence="4">50S ribosomal protein L35</fullName>
    </recommendedName>
</protein>
<dbReference type="AlphaFoldDB" id="A0A9P5MT14"/>
<reference evidence="5" key="2">
    <citation type="journal article" date="2020" name="Nat. Commun.">
        <title>Large-scale genome sequencing of mycorrhizal fungi provides insights into the early evolution of symbiotic traits.</title>
        <authorList>
            <person name="Miyauchi S."/>
            <person name="Kiss E."/>
            <person name="Kuo A."/>
            <person name="Drula E."/>
            <person name="Kohler A."/>
            <person name="Sanchez-Garcia M."/>
            <person name="Morin E."/>
            <person name="Andreopoulos B."/>
            <person name="Barry K.W."/>
            <person name="Bonito G."/>
            <person name="Buee M."/>
            <person name="Carver A."/>
            <person name="Chen C."/>
            <person name="Cichocki N."/>
            <person name="Clum A."/>
            <person name="Culley D."/>
            <person name="Crous P.W."/>
            <person name="Fauchery L."/>
            <person name="Girlanda M."/>
            <person name="Hayes R.D."/>
            <person name="Keri Z."/>
            <person name="LaButti K."/>
            <person name="Lipzen A."/>
            <person name="Lombard V."/>
            <person name="Magnuson J."/>
            <person name="Maillard F."/>
            <person name="Murat C."/>
            <person name="Nolan M."/>
            <person name="Ohm R.A."/>
            <person name="Pangilinan J."/>
            <person name="Pereira M.F."/>
            <person name="Perotto S."/>
            <person name="Peter M."/>
            <person name="Pfister S."/>
            <person name="Riley R."/>
            <person name="Sitrit Y."/>
            <person name="Stielow J.B."/>
            <person name="Szollosi G."/>
            <person name="Zifcakova L."/>
            <person name="Stursova M."/>
            <person name="Spatafora J.W."/>
            <person name="Tedersoo L."/>
            <person name="Vaario L.M."/>
            <person name="Yamada A."/>
            <person name="Yan M."/>
            <person name="Wang P."/>
            <person name="Xu J."/>
            <person name="Bruns T."/>
            <person name="Baldrian P."/>
            <person name="Vilgalys R."/>
            <person name="Dunand C."/>
            <person name="Henrissat B."/>
            <person name="Grigoriev I.V."/>
            <person name="Hibbett D."/>
            <person name="Nagy L.G."/>
            <person name="Martin F.M."/>
        </authorList>
    </citation>
    <scope>NUCLEOTIDE SEQUENCE</scope>
    <source>
        <strain evidence="5">Prilba</strain>
    </source>
</reference>
<name>A0A9P5MT14_9AGAM</name>
<evidence type="ECO:0000313" key="6">
    <source>
        <dbReference type="Proteomes" id="UP000759537"/>
    </source>
</evidence>
<keyword evidence="6" id="KW-1185">Reference proteome</keyword>
<dbReference type="InterPro" id="IPR021137">
    <property type="entry name" value="Ribosomal_bL35-like"/>
</dbReference>
<dbReference type="GO" id="GO:0006412">
    <property type="term" value="P:translation"/>
    <property type="evidence" value="ECO:0007669"/>
    <property type="project" value="InterPro"/>
</dbReference>
<dbReference type="SUPFAM" id="SSF143034">
    <property type="entry name" value="L35p-like"/>
    <property type="match status" value="1"/>
</dbReference>
<evidence type="ECO:0000256" key="4">
    <source>
        <dbReference type="RuleBase" id="RU000568"/>
    </source>
</evidence>
<keyword evidence="3 4" id="KW-0687">Ribonucleoprotein</keyword>
<keyword evidence="2 4" id="KW-0689">Ribosomal protein</keyword>
<proteinExistence type="inferred from homology"/>
<dbReference type="InterPro" id="IPR037229">
    <property type="entry name" value="Ribosomal_bL35_sf"/>
</dbReference>
<dbReference type="EMBL" id="WHVB01000012">
    <property type="protein sequence ID" value="KAF8478046.1"/>
    <property type="molecule type" value="Genomic_DNA"/>
</dbReference>
<gene>
    <name evidence="5" type="ORF">DFH94DRAFT_633834</name>
</gene>
<comment type="similarity">
    <text evidence="1 4">Belongs to the bacterial ribosomal protein bL35 family.</text>
</comment>
<dbReference type="NCBIfam" id="TIGR00001">
    <property type="entry name" value="rpmI_bact"/>
    <property type="match status" value="1"/>
</dbReference>
<dbReference type="GO" id="GO:0015934">
    <property type="term" value="C:large ribosomal subunit"/>
    <property type="evidence" value="ECO:0007669"/>
    <property type="project" value="TreeGrafter"/>
</dbReference>
<dbReference type="GO" id="GO:0003735">
    <property type="term" value="F:structural constituent of ribosome"/>
    <property type="evidence" value="ECO:0007669"/>
    <property type="project" value="InterPro"/>
</dbReference>
<dbReference type="HAMAP" id="MF_00514">
    <property type="entry name" value="Ribosomal_bL35"/>
    <property type="match status" value="1"/>
</dbReference>
<dbReference type="PANTHER" id="PTHR33343">
    <property type="entry name" value="54S RIBOSOMAL PROTEIN BL35M"/>
    <property type="match status" value="1"/>
</dbReference>
<dbReference type="Pfam" id="PF01632">
    <property type="entry name" value="Ribosomal_L35p"/>
    <property type="match status" value="1"/>
</dbReference>
<dbReference type="OrthoDB" id="162638at2759"/>